<proteinExistence type="inferred from homology"/>
<evidence type="ECO:0000313" key="7">
    <source>
        <dbReference type="EMBL" id="POZ60875.1"/>
    </source>
</evidence>
<dbReference type="SMART" id="SM00283">
    <property type="entry name" value="MA"/>
    <property type="match status" value="1"/>
</dbReference>
<dbReference type="PROSITE" id="PS50885">
    <property type="entry name" value="HAMP"/>
    <property type="match status" value="1"/>
</dbReference>
<name>A0A2S5DCR2_9NEIS</name>
<dbReference type="InterPro" id="IPR004089">
    <property type="entry name" value="MCPsignal_dom"/>
</dbReference>
<evidence type="ECO:0000259" key="6">
    <source>
        <dbReference type="PROSITE" id="PS50885"/>
    </source>
</evidence>
<evidence type="ECO:0000256" key="2">
    <source>
        <dbReference type="ARBA" id="ARBA00029447"/>
    </source>
</evidence>
<keyword evidence="4" id="KW-1133">Transmembrane helix</keyword>
<evidence type="ECO:0000256" key="4">
    <source>
        <dbReference type="SAM" id="Phobius"/>
    </source>
</evidence>
<dbReference type="EMBL" id="PQWB01000088">
    <property type="protein sequence ID" value="POZ60875.1"/>
    <property type="molecule type" value="Genomic_DNA"/>
</dbReference>
<keyword evidence="4" id="KW-0472">Membrane</keyword>
<dbReference type="Proteomes" id="UP000237082">
    <property type="component" value="Unassembled WGS sequence"/>
</dbReference>
<dbReference type="Pfam" id="PF00015">
    <property type="entry name" value="MCPsignal"/>
    <property type="match status" value="1"/>
</dbReference>
<gene>
    <name evidence="7" type="ORF">C2I19_16420</name>
</gene>
<dbReference type="Pfam" id="PF00672">
    <property type="entry name" value="HAMP"/>
    <property type="match status" value="1"/>
</dbReference>
<dbReference type="PANTHER" id="PTHR32089">
    <property type="entry name" value="METHYL-ACCEPTING CHEMOTAXIS PROTEIN MCPB"/>
    <property type="match status" value="1"/>
</dbReference>
<dbReference type="SUPFAM" id="SSF58104">
    <property type="entry name" value="Methyl-accepting chemotaxis protein (MCP) signaling domain"/>
    <property type="match status" value="1"/>
</dbReference>
<dbReference type="InterPro" id="IPR003660">
    <property type="entry name" value="HAMP_dom"/>
</dbReference>
<dbReference type="Gene3D" id="1.10.287.950">
    <property type="entry name" value="Methyl-accepting chemotaxis protein"/>
    <property type="match status" value="1"/>
</dbReference>
<dbReference type="SMART" id="SM00304">
    <property type="entry name" value="HAMP"/>
    <property type="match status" value="2"/>
</dbReference>
<sequence length="549" mass="58155">MRESFMRLLQTIKVGPRLSMSFLVLLAFLLAISAGVWNGLARIEQAARIIVSEDASKQQAAADLDRDSQNAALLLLQIVATPDRTQRVPLYAAMDDANRKANDVLQRLKALPWRPEQTGALQKLSELRTAYAKAFGDTVDLVEANDPAALAKQYGGQTQPALQALLAATAELAAAQQSHMNAEMADVLALMAATRGLLLACCAAAVLAGLLLAWSVTRSITRPLEHSVAVLGAMARGDLRSRVHAAGKDETAQMLRRMETMQAGLAALVRELRASADVVADTAASTRGSAAEVAGGVERQQAEIHQINGVVGAFSAKLDRAAATAGQAQQQARNAALLADRGQSLIETASREIGLIAGQIRGSAESVDALRQRANSMHDMIEAVTDIAEQTNMLALNAAIEAARAGEMGRGFAVVADEVRNLAARTAQATREINHVISAMDSQTSDAMSRIEQGQREMARGVALIGEIVEPLTELKRGATATVGELDRLTADIAEQVLESQAIAGSVSAIARSADESLKASQDARHSSGRLQEVSAALQEQMRRFAVDG</sequence>
<dbReference type="CDD" id="cd06225">
    <property type="entry name" value="HAMP"/>
    <property type="match status" value="1"/>
</dbReference>
<dbReference type="InterPro" id="IPR024478">
    <property type="entry name" value="HlyB_4HB_MCP"/>
</dbReference>
<evidence type="ECO:0008006" key="9">
    <source>
        <dbReference type="Google" id="ProtNLM"/>
    </source>
</evidence>
<dbReference type="Pfam" id="PF12729">
    <property type="entry name" value="4HB_MCP_1"/>
    <property type="match status" value="1"/>
</dbReference>
<keyword evidence="1 3" id="KW-0807">Transducer</keyword>
<feature type="domain" description="Methyl-accepting transducer" evidence="5">
    <location>
        <begin position="275"/>
        <end position="511"/>
    </location>
</feature>
<organism evidence="7 8">
    <name type="scientific">Chromobacterium alticapitis</name>
    <dbReference type="NCBI Taxonomy" id="2073169"/>
    <lineage>
        <taxon>Bacteria</taxon>
        <taxon>Pseudomonadati</taxon>
        <taxon>Pseudomonadota</taxon>
        <taxon>Betaproteobacteria</taxon>
        <taxon>Neisseriales</taxon>
        <taxon>Chromobacteriaceae</taxon>
        <taxon>Chromobacterium</taxon>
    </lineage>
</organism>
<comment type="caution">
    <text evidence="7">The sequence shown here is derived from an EMBL/GenBank/DDBJ whole genome shotgun (WGS) entry which is preliminary data.</text>
</comment>
<comment type="similarity">
    <text evidence="2">Belongs to the methyl-accepting chemotaxis (MCP) protein family.</text>
</comment>
<dbReference type="Gene3D" id="6.10.340.10">
    <property type="match status" value="1"/>
</dbReference>
<keyword evidence="4" id="KW-0812">Transmembrane</keyword>
<accession>A0A2S5DCR2</accession>
<feature type="transmembrane region" description="Helical" evidence="4">
    <location>
        <begin position="187"/>
        <end position="214"/>
    </location>
</feature>
<dbReference type="GO" id="GO:0007165">
    <property type="term" value="P:signal transduction"/>
    <property type="evidence" value="ECO:0007669"/>
    <property type="project" value="UniProtKB-KW"/>
</dbReference>
<dbReference type="PROSITE" id="PS50111">
    <property type="entry name" value="CHEMOTAXIS_TRANSDUC_2"/>
    <property type="match status" value="1"/>
</dbReference>
<reference evidence="8" key="1">
    <citation type="submission" date="2018-02" db="EMBL/GenBank/DDBJ databases">
        <authorList>
            <person name="O'Hara-Hanley K."/>
            <person name="Soby S."/>
        </authorList>
    </citation>
    <scope>NUCLEOTIDE SEQUENCE [LARGE SCALE GENOMIC DNA]</scope>
    <source>
        <strain evidence="8">MWU14-2602</strain>
    </source>
</reference>
<dbReference type="PANTHER" id="PTHR32089:SF112">
    <property type="entry name" value="LYSOZYME-LIKE PROTEIN-RELATED"/>
    <property type="match status" value="1"/>
</dbReference>
<evidence type="ECO:0000256" key="3">
    <source>
        <dbReference type="PROSITE-ProRule" id="PRU00284"/>
    </source>
</evidence>
<evidence type="ECO:0000256" key="1">
    <source>
        <dbReference type="ARBA" id="ARBA00023224"/>
    </source>
</evidence>
<evidence type="ECO:0000313" key="8">
    <source>
        <dbReference type="Proteomes" id="UP000237082"/>
    </source>
</evidence>
<dbReference type="AlphaFoldDB" id="A0A2S5DCR2"/>
<keyword evidence="8" id="KW-1185">Reference proteome</keyword>
<protein>
    <recommendedName>
        <fullName evidence="9">Methyl-accepting chemotaxis protein</fullName>
    </recommendedName>
</protein>
<feature type="domain" description="HAMP" evidence="6">
    <location>
        <begin position="218"/>
        <end position="270"/>
    </location>
</feature>
<evidence type="ECO:0000259" key="5">
    <source>
        <dbReference type="PROSITE" id="PS50111"/>
    </source>
</evidence>
<dbReference type="GO" id="GO:0016020">
    <property type="term" value="C:membrane"/>
    <property type="evidence" value="ECO:0007669"/>
    <property type="project" value="InterPro"/>
</dbReference>